<reference evidence="2 3" key="1">
    <citation type="submission" date="2013-06" db="EMBL/GenBank/DDBJ databases">
        <title>Genome sequencing of Streptococcus mitis strains.</title>
        <authorList>
            <person name="Ikryannikova L.N."/>
            <person name="Ilina E.N."/>
            <person name="Kostryukova E.S."/>
            <person name="Semashko T.A."/>
            <person name="Savinova T.A."/>
            <person name="Karpova I.Y."/>
            <person name="Larin A.K."/>
            <person name="Ischenko D.S."/>
            <person name="Dubovickaya V.A."/>
            <person name="Sidorenko S.V."/>
            <person name="Govorun V.M."/>
        </authorList>
    </citation>
    <scope>NUCLEOTIDE SEQUENCE [LARGE SCALE GENOMIC DNA]</scope>
    <source>
        <strain evidence="2 3">18/56</strain>
    </source>
</reference>
<accession>S7YP14</accession>
<dbReference type="AlphaFoldDB" id="S7YP14"/>
<dbReference type="EMBL" id="ATAA01000030">
    <property type="protein sequence ID" value="EPR92959.1"/>
    <property type="molecule type" value="Genomic_DNA"/>
</dbReference>
<protein>
    <submittedName>
        <fullName evidence="2">Uncharacterized protein</fullName>
    </submittedName>
</protein>
<gene>
    <name evidence="2" type="ORF">M059_09190</name>
</gene>
<dbReference type="Proteomes" id="UP000014970">
    <property type="component" value="Unassembled WGS sequence"/>
</dbReference>
<name>S7YP14_STRMT</name>
<proteinExistence type="predicted"/>
<evidence type="ECO:0000256" key="1">
    <source>
        <dbReference type="SAM" id="Coils"/>
    </source>
</evidence>
<feature type="coiled-coil region" evidence="1">
    <location>
        <begin position="14"/>
        <end position="41"/>
    </location>
</feature>
<evidence type="ECO:0000313" key="2">
    <source>
        <dbReference type="EMBL" id="EPR92959.1"/>
    </source>
</evidence>
<comment type="caution">
    <text evidence="2">The sequence shown here is derived from an EMBL/GenBank/DDBJ whole genome shotgun (WGS) entry which is preliminary data.</text>
</comment>
<organism evidence="2 3">
    <name type="scientific">Streptococcus mitis 18/56</name>
    <dbReference type="NCBI Taxonomy" id="1340485"/>
    <lineage>
        <taxon>Bacteria</taxon>
        <taxon>Bacillati</taxon>
        <taxon>Bacillota</taxon>
        <taxon>Bacilli</taxon>
        <taxon>Lactobacillales</taxon>
        <taxon>Streptococcaceae</taxon>
        <taxon>Streptococcus</taxon>
        <taxon>Streptococcus mitis group</taxon>
    </lineage>
</organism>
<keyword evidence="1" id="KW-0175">Coiled coil</keyword>
<evidence type="ECO:0000313" key="3">
    <source>
        <dbReference type="Proteomes" id="UP000014970"/>
    </source>
</evidence>
<sequence length="49" mass="5587">MKDIILAIKSKAVALNLDSSLEELENQLIDLKKQIKLLDNYLDLKMGKD</sequence>